<evidence type="ECO:0000256" key="2">
    <source>
        <dbReference type="SAM" id="MobiDB-lite"/>
    </source>
</evidence>
<evidence type="ECO:0000313" key="3">
    <source>
        <dbReference type="EMBL" id="GIQ85855.1"/>
    </source>
</evidence>
<dbReference type="Proteomes" id="UP000265618">
    <property type="component" value="Unassembled WGS sequence"/>
</dbReference>
<dbReference type="AlphaFoldDB" id="A0A9K3D1F5"/>
<evidence type="ECO:0000313" key="4">
    <source>
        <dbReference type="Proteomes" id="UP000265618"/>
    </source>
</evidence>
<dbReference type="Pfam" id="PF07065">
    <property type="entry name" value="D123"/>
    <property type="match status" value="1"/>
</dbReference>
<dbReference type="GO" id="GO:0051301">
    <property type="term" value="P:cell division"/>
    <property type="evidence" value="ECO:0007669"/>
    <property type="project" value="UniProtKB-KW"/>
</dbReference>
<dbReference type="EMBL" id="BDIP01002172">
    <property type="protein sequence ID" value="GIQ85855.1"/>
    <property type="molecule type" value="Genomic_DNA"/>
</dbReference>
<dbReference type="GO" id="GO:0005737">
    <property type="term" value="C:cytoplasm"/>
    <property type="evidence" value="ECO:0007669"/>
    <property type="project" value="TreeGrafter"/>
</dbReference>
<keyword evidence="3" id="KW-0132">Cell division</keyword>
<feature type="region of interest" description="Disordered" evidence="2">
    <location>
        <begin position="67"/>
        <end position="97"/>
    </location>
</feature>
<keyword evidence="3" id="KW-0131">Cell cycle</keyword>
<protein>
    <submittedName>
        <fullName evidence="3">Cell division cycle protein 123</fullName>
    </submittedName>
</protein>
<keyword evidence="4" id="KW-1185">Reference proteome</keyword>
<evidence type="ECO:0000256" key="1">
    <source>
        <dbReference type="ARBA" id="ARBA00011047"/>
    </source>
</evidence>
<accession>A0A9K3D1F5</accession>
<gene>
    <name evidence="3" type="ORF">KIPB_007594</name>
</gene>
<dbReference type="PANTHER" id="PTHR15323:SF6">
    <property type="entry name" value="CELL DIVISION CYCLE PROTEIN 123 HOMOLOG"/>
    <property type="match status" value="1"/>
</dbReference>
<reference evidence="3 4" key="1">
    <citation type="journal article" date="2018" name="PLoS ONE">
        <title>The draft genome of Kipferlia bialata reveals reductive genome evolution in fornicate parasites.</title>
        <authorList>
            <person name="Tanifuji G."/>
            <person name="Takabayashi S."/>
            <person name="Kume K."/>
            <person name="Takagi M."/>
            <person name="Nakayama T."/>
            <person name="Kamikawa R."/>
            <person name="Inagaki Y."/>
            <person name="Hashimoto T."/>
        </authorList>
    </citation>
    <scope>NUCLEOTIDE SEQUENCE [LARGE SCALE GENOMIC DNA]</scope>
    <source>
        <strain evidence="3">NY0173</strain>
    </source>
</reference>
<comment type="similarity">
    <text evidence="1">Belongs to the CDC123 family.</text>
</comment>
<dbReference type="OrthoDB" id="360540at2759"/>
<sequence>MTEEEAPCPPLLYPTRAEVDACAYPNWPERVKLNGLDATVIPIDRSGPAYAWLLSDGIDMTVIDRWTKSRNPPEDSDSEDTETQTQTQAEAEAEAETDHPAVYELFDTIEATIKKYDGTVFTKTDWSSARDVSWIYNASNGLRACTVEDVVLYLKSSDFITHDLMMPYDGCVDVEEGDVSLPPTVHLVLKQFYDLRVANEVRVFVKDGKVLAMCQRQSDVFFAHLLEEEEWRHPMVEKVHKFMGERMLEPMQSVGLDKFVCDLYVTPGQGYVRVIDVNPWHPATCDAGLYTWEELHTLSLSPPASPCDMRVVESQAGIVDTRVLSSGFPLEMTQGMMGVDGMTLDDLVASMKECNMQ</sequence>
<name>A0A9K3D1F5_9EUKA</name>
<dbReference type="InterPro" id="IPR009772">
    <property type="entry name" value="CDC123"/>
</dbReference>
<organism evidence="3 4">
    <name type="scientific">Kipferlia bialata</name>
    <dbReference type="NCBI Taxonomy" id="797122"/>
    <lineage>
        <taxon>Eukaryota</taxon>
        <taxon>Metamonada</taxon>
        <taxon>Carpediemonas-like organisms</taxon>
        <taxon>Kipferlia</taxon>
    </lineage>
</organism>
<comment type="caution">
    <text evidence="3">The sequence shown here is derived from an EMBL/GenBank/DDBJ whole genome shotgun (WGS) entry which is preliminary data.</text>
</comment>
<proteinExistence type="inferred from homology"/>
<dbReference type="PANTHER" id="PTHR15323">
    <property type="entry name" value="D123 PROTEIN"/>
    <property type="match status" value="1"/>
</dbReference>